<protein>
    <recommendedName>
        <fullName evidence="3">DUF1499 domain-containing protein</fullName>
    </recommendedName>
</protein>
<dbReference type="InterPro" id="IPR010865">
    <property type="entry name" value="DUF1499"/>
</dbReference>
<dbReference type="Pfam" id="PF07386">
    <property type="entry name" value="DUF1499"/>
    <property type="match status" value="1"/>
</dbReference>
<proteinExistence type="predicted"/>
<gene>
    <name evidence="1" type="ORF">HG15A2_43640</name>
</gene>
<dbReference type="AlphaFoldDB" id="A0A517N1L0"/>
<dbReference type="KEGG" id="amob:HG15A2_43640"/>
<name>A0A517N1L0_9BACT</name>
<accession>A0A517N1L0</accession>
<evidence type="ECO:0000313" key="2">
    <source>
        <dbReference type="Proteomes" id="UP000319852"/>
    </source>
</evidence>
<reference evidence="1 2" key="1">
    <citation type="submission" date="2019-02" db="EMBL/GenBank/DDBJ databases">
        <title>Deep-cultivation of Planctomycetes and their phenomic and genomic characterization uncovers novel biology.</title>
        <authorList>
            <person name="Wiegand S."/>
            <person name="Jogler M."/>
            <person name="Boedeker C."/>
            <person name="Pinto D."/>
            <person name="Vollmers J."/>
            <person name="Rivas-Marin E."/>
            <person name="Kohn T."/>
            <person name="Peeters S.H."/>
            <person name="Heuer A."/>
            <person name="Rast P."/>
            <person name="Oberbeckmann S."/>
            <person name="Bunk B."/>
            <person name="Jeske O."/>
            <person name="Meyerdierks A."/>
            <person name="Storesund J.E."/>
            <person name="Kallscheuer N."/>
            <person name="Luecker S."/>
            <person name="Lage O.M."/>
            <person name="Pohl T."/>
            <person name="Merkel B.J."/>
            <person name="Hornburger P."/>
            <person name="Mueller R.-W."/>
            <person name="Bruemmer F."/>
            <person name="Labrenz M."/>
            <person name="Spormann A.M."/>
            <person name="Op den Camp H."/>
            <person name="Overmann J."/>
            <person name="Amann R."/>
            <person name="Jetten M.S.M."/>
            <person name="Mascher T."/>
            <person name="Medema M.H."/>
            <person name="Devos D.P."/>
            <person name="Kaster A.-K."/>
            <person name="Ovreas L."/>
            <person name="Rohde M."/>
            <person name="Galperin M.Y."/>
            <person name="Jogler C."/>
        </authorList>
    </citation>
    <scope>NUCLEOTIDE SEQUENCE [LARGE SCALE GENOMIC DNA]</scope>
    <source>
        <strain evidence="1 2">HG15A2</strain>
    </source>
</reference>
<evidence type="ECO:0000313" key="1">
    <source>
        <dbReference type="EMBL" id="QDT01022.1"/>
    </source>
</evidence>
<dbReference type="Proteomes" id="UP000319852">
    <property type="component" value="Chromosome"/>
</dbReference>
<sequence length="170" mass="19279">MTNEEPKRKPKRKPLRKRIGIALLVVVLALLAMAMWQIDDWSRDLTTNSAETSVNAKGLLLRPIRVASSPEVVEAALHEFVDTHSQWEWVSSDASLPGWRFIRLTRTTKWLRFTDDVTINTIYTHPKETLIEVSSQSRIGKGDLGQNPRNIRELNAWLREELGGAAVGQP</sequence>
<organism evidence="1 2">
    <name type="scientific">Adhaeretor mobilis</name>
    <dbReference type="NCBI Taxonomy" id="1930276"/>
    <lineage>
        <taxon>Bacteria</taxon>
        <taxon>Pseudomonadati</taxon>
        <taxon>Planctomycetota</taxon>
        <taxon>Planctomycetia</taxon>
        <taxon>Pirellulales</taxon>
        <taxon>Lacipirellulaceae</taxon>
        <taxon>Adhaeretor</taxon>
    </lineage>
</organism>
<keyword evidence="2" id="KW-1185">Reference proteome</keyword>
<dbReference type="RefSeq" id="WP_145062915.1">
    <property type="nucleotide sequence ID" value="NZ_CP036263.1"/>
</dbReference>
<dbReference type="EMBL" id="CP036263">
    <property type="protein sequence ID" value="QDT01022.1"/>
    <property type="molecule type" value="Genomic_DNA"/>
</dbReference>
<evidence type="ECO:0008006" key="3">
    <source>
        <dbReference type="Google" id="ProtNLM"/>
    </source>
</evidence>
<dbReference type="OrthoDB" id="9793534at2"/>